<dbReference type="NCBIfam" id="NF033580">
    <property type="entry name" value="transpos_IS5_3"/>
    <property type="match status" value="1"/>
</dbReference>
<dbReference type="AlphaFoldDB" id="A0A4U6DAU0"/>
<dbReference type="PANTHER" id="PTHR30007">
    <property type="entry name" value="PHP DOMAIN PROTEIN"/>
    <property type="match status" value="1"/>
</dbReference>
<dbReference type="GO" id="GO:0003677">
    <property type="term" value="F:DNA binding"/>
    <property type="evidence" value="ECO:0007669"/>
    <property type="project" value="InterPro"/>
</dbReference>
<evidence type="ECO:0000259" key="3">
    <source>
        <dbReference type="Pfam" id="PF13340"/>
    </source>
</evidence>
<keyword evidence="1" id="KW-0812">Transmembrane</keyword>
<keyword evidence="5" id="KW-1185">Reference proteome</keyword>
<feature type="transmembrane region" description="Helical" evidence="1">
    <location>
        <begin position="255"/>
        <end position="272"/>
    </location>
</feature>
<dbReference type="PANTHER" id="PTHR30007:SF0">
    <property type="entry name" value="TRANSPOSASE"/>
    <property type="match status" value="1"/>
</dbReference>
<protein>
    <submittedName>
        <fullName evidence="4">IS5 family transposase</fullName>
    </submittedName>
</protein>
<dbReference type="Proteomes" id="UP000304900">
    <property type="component" value="Unassembled WGS sequence"/>
</dbReference>
<keyword evidence="1" id="KW-1133">Transmembrane helix</keyword>
<dbReference type="InterPro" id="IPR002559">
    <property type="entry name" value="Transposase_11"/>
</dbReference>
<keyword evidence="1" id="KW-0472">Membrane</keyword>
<name>A0A4U6DAU0_9BACT</name>
<evidence type="ECO:0000313" key="4">
    <source>
        <dbReference type="EMBL" id="TKT91404.1"/>
    </source>
</evidence>
<comment type="caution">
    <text evidence="4">The sequence shown here is derived from an EMBL/GenBank/DDBJ whole genome shotgun (WGS) entry which is preliminary data.</text>
</comment>
<dbReference type="GO" id="GO:0004803">
    <property type="term" value="F:transposase activity"/>
    <property type="evidence" value="ECO:0007669"/>
    <property type="project" value="InterPro"/>
</dbReference>
<dbReference type="Pfam" id="PF01609">
    <property type="entry name" value="DDE_Tnp_1"/>
    <property type="match status" value="1"/>
</dbReference>
<accession>A0A4U6DAU0</accession>
<feature type="domain" description="Transposase IS4-like" evidence="2">
    <location>
        <begin position="107"/>
        <end position="267"/>
    </location>
</feature>
<dbReference type="GO" id="GO:0006313">
    <property type="term" value="P:DNA transposition"/>
    <property type="evidence" value="ECO:0007669"/>
    <property type="project" value="InterPro"/>
</dbReference>
<dbReference type="EMBL" id="SZVO01000006">
    <property type="protein sequence ID" value="TKT91404.1"/>
    <property type="molecule type" value="Genomic_DNA"/>
</dbReference>
<evidence type="ECO:0000259" key="2">
    <source>
        <dbReference type="Pfam" id="PF01609"/>
    </source>
</evidence>
<dbReference type="Pfam" id="PF13340">
    <property type="entry name" value="DUF4096"/>
    <property type="match status" value="1"/>
</dbReference>
<dbReference type="OrthoDB" id="1270539at2"/>
<sequence>MEILDKNTIEKYILPNLSIGLRGKDCEPDFLLEIISAIIYRLKTGCQWRQLPVKQFFTKNILTWQGVYYHFNEWTKDGSWTKVWTSILSSNRQYLDLPCIQLDGSHTPSKRGGEAVGYQGRKSTKTTNMLYLADNQGQMLACASPQEGQHHDLFNVQELFEELCHMLTKANINIKGLFLNADSGFDSTELRQICKDKEIEANIDVNMRKSKTHENQSTEYQYFDEELYKRRTVIEHANAWMDSFKALLIRFETKAANWVALILLAFSVRFLLKIQMKTKS</sequence>
<dbReference type="InterPro" id="IPR025161">
    <property type="entry name" value="IS402-like_dom"/>
</dbReference>
<organism evidence="4 5">
    <name type="scientific">Dyadobacter frigoris</name>
    <dbReference type="NCBI Taxonomy" id="2576211"/>
    <lineage>
        <taxon>Bacteria</taxon>
        <taxon>Pseudomonadati</taxon>
        <taxon>Bacteroidota</taxon>
        <taxon>Cytophagia</taxon>
        <taxon>Cytophagales</taxon>
        <taxon>Spirosomataceae</taxon>
        <taxon>Dyadobacter</taxon>
    </lineage>
</organism>
<feature type="domain" description="Insertion element IS402-like" evidence="3">
    <location>
        <begin position="32"/>
        <end position="84"/>
    </location>
</feature>
<reference evidence="4 5" key="1">
    <citation type="submission" date="2019-05" db="EMBL/GenBank/DDBJ databases">
        <title>Dyadobacter AR-3-8 sp. nov., isolated from arctic soil.</title>
        <authorList>
            <person name="Chaudhary D.K."/>
        </authorList>
    </citation>
    <scope>NUCLEOTIDE SEQUENCE [LARGE SCALE GENOMIC DNA]</scope>
    <source>
        <strain evidence="4 5">AR-3-8</strain>
    </source>
</reference>
<proteinExistence type="predicted"/>
<evidence type="ECO:0000313" key="5">
    <source>
        <dbReference type="Proteomes" id="UP000304900"/>
    </source>
</evidence>
<dbReference type="RefSeq" id="WP_137340553.1">
    <property type="nucleotide sequence ID" value="NZ_SZVO01000006.1"/>
</dbReference>
<gene>
    <name evidence="4" type="ORF">FDK13_13595</name>
</gene>
<evidence type="ECO:0000256" key="1">
    <source>
        <dbReference type="SAM" id="Phobius"/>
    </source>
</evidence>